<keyword evidence="3" id="KW-0328">Glycosyltransferase</keyword>
<proteinExistence type="inferred from homology"/>
<comment type="similarity">
    <text evidence="1 3">Belongs to the UDP-glycosyltransferase family.</text>
</comment>
<dbReference type="Gene3D" id="3.40.50.2000">
    <property type="entry name" value="Glycogen Phosphorylase B"/>
    <property type="match status" value="2"/>
</dbReference>
<reference evidence="6" key="1">
    <citation type="submission" date="2025-08" db="UniProtKB">
        <authorList>
            <consortium name="RefSeq"/>
        </authorList>
    </citation>
    <scope>IDENTIFICATION</scope>
    <source>
        <tissue evidence="6">Leaves</tissue>
    </source>
</reference>
<evidence type="ECO:0000313" key="5">
    <source>
        <dbReference type="Proteomes" id="UP001652660"/>
    </source>
</evidence>
<dbReference type="PANTHER" id="PTHR48048">
    <property type="entry name" value="GLYCOSYLTRANSFERASE"/>
    <property type="match status" value="1"/>
</dbReference>
<evidence type="ECO:0000256" key="2">
    <source>
        <dbReference type="ARBA" id="ARBA00022679"/>
    </source>
</evidence>
<name>A0ABM4VQ89_COFAR</name>
<dbReference type="InterPro" id="IPR002213">
    <property type="entry name" value="UDP_glucos_trans"/>
</dbReference>
<dbReference type="SUPFAM" id="SSF53756">
    <property type="entry name" value="UDP-Glycosyltransferase/glycogen phosphorylase"/>
    <property type="match status" value="1"/>
</dbReference>
<dbReference type="InterPro" id="IPR050481">
    <property type="entry name" value="UDP-glycosyltransf_plant"/>
</dbReference>
<dbReference type="PANTHER" id="PTHR48048:SF83">
    <property type="entry name" value="GLYCOSYLTRANSFERASE"/>
    <property type="match status" value="1"/>
</dbReference>
<evidence type="ECO:0000256" key="3">
    <source>
        <dbReference type="RuleBase" id="RU003718"/>
    </source>
</evidence>
<dbReference type="Pfam" id="PF00201">
    <property type="entry name" value="UDPGT"/>
    <property type="match status" value="1"/>
</dbReference>
<dbReference type="RefSeq" id="XP_071921706.1">
    <property type="nucleotide sequence ID" value="XM_072065605.1"/>
</dbReference>
<protein>
    <recommendedName>
        <fullName evidence="4">Glycosyltransferase</fullName>
        <ecNumber evidence="4">2.4.1.-</ecNumber>
    </recommendedName>
</protein>
<dbReference type="Proteomes" id="UP001652660">
    <property type="component" value="Chromosome 9e"/>
</dbReference>
<dbReference type="PROSITE" id="PS00375">
    <property type="entry name" value="UDPGT"/>
    <property type="match status" value="1"/>
</dbReference>
<evidence type="ECO:0000256" key="1">
    <source>
        <dbReference type="ARBA" id="ARBA00009995"/>
    </source>
</evidence>
<dbReference type="GeneID" id="113709313"/>
<accession>A0ABM4VQ89</accession>
<dbReference type="InterPro" id="IPR035595">
    <property type="entry name" value="UDP_glycos_trans_CS"/>
</dbReference>
<gene>
    <name evidence="6" type="primary">LOC113709313</name>
</gene>
<keyword evidence="5" id="KW-1185">Reference proteome</keyword>
<evidence type="ECO:0000256" key="4">
    <source>
        <dbReference type="RuleBase" id="RU362057"/>
    </source>
</evidence>
<sequence>MNPPEMKKSELVFVPAPARGHIVSTIQFAKLLLERDERISITVLVIKRPHPPNLDSYIEEFAASHSNIRFVHLCDVDPPPPELLKSAENFLSIHIEKHKSLVKDAISNHVVSGSSTKLAGLVVDLFSTPMIDVANELGVPSYVFFPSSAAFLGLMLYLPTRHAQLGTEFSISNPDSTIPVYANPVPSRVLPSFLFDKQNGGYSSMLHHGTRFRETRGFIINTFAELEPHAIESLESRKESAAIYTVGPLLNLELQEHSQSDQKVMKWLDDQPSSTVVFLCFGSLGGFEPPQLAEMATALERSGRRFLWSIQAPPLKDLRVKPAAYTNFSEILPEGFLERTQNRGLVCGWAPQAEVLAHEAVGGFVSHCGWNSILESLWNGVPIATWPIYAEQQSNAFQLVKELELAVELTLDYRITSSDKLVTADAIEKAIRLLMDSENPVRNRVKEVGETGRKALKDGGSSFLSVGRFIEDVLVVKK</sequence>
<organism evidence="5 6">
    <name type="scientific">Coffea arabica</name>
    <name type="common">Arabian coffee</name>
    <dbReference type="NCBI Taxonomy" id="13443"/>
    <lineage>
        <taxon>Eukaryota</taxon>
        <taxon>Viridiplantae</taxon>
        <taxon>Streptophyta</taxon>
        <taxon>Embryophyta</taxon>
        <taxon>Tracheophyta</taxon>
        <taxon>Spermatophyta</taxon>
        <taxon>Magnoliopsida</taxon>
        <taxon>eudicotyledons</taxon>
        <taxon>Gunneridae</taxon>
        <taxon>Pentapetalae</taxon>
        <taxon>asterids</taxon>
        <taxon>lamiids</taxon>
        <taxon>Gentianales</taxon>
        <taxon>Rubiaceae</taxon>
        <taxon>Ixoroideae</taxon>
        <taxon>Gardenieae complex</taxon>
        <taxon>Bertiereae - Coffeeae clade</taxon>
        <taxon>Coffeeae</taxon>
        <taxon>Coffea</taxon>
    </lineage>
</organism>
<evidence type="ECO:0000313" key="6">
    <source>
        <dbReference type="RefSeq" id="XP_071921706.1"/>
    </source>
</evidence>
<dbReference type="EC" id="2.4.1.-" evidence="4"/>
<dbReference type="CDD" id="cd03784">
    <property type="entry name" value="GT1_Gtf-like"/>
    <property type="match status" value="1"/>
</dbReference>
<keyword evidence="2 3" id="KW-0808">Transferase</keyword>